<dbReference type="InterPro" id="IPR047088">
    <property type="entry name" value="ORC5_C"/>
</dbReference>
<dbReference type="GO" id="GO:0005664">
    <property type="term" value="C:nuclear origin of replication recognition complex"/>
    <property type="evidence" value="ECO:0007669"/>
    <property type="project" value="TreeGrafter"/>
</dbReference>
<dbReference type="InParanoid" id="A0A1Y1VRN9"/>
<dbReference type="STRING" id="1314790.A0A1Y1VRN9"/>
<evidence type="ECO:0000256" key="2">
    <source>
        <dbReference type="ARBA" id="ARBA00006269"/>
    </source>
</evidence>
<dbReference type="PANTHER" id="PTHR12705:SF0">
    <property type="entry name" value="ORIGIN RECOGNITION COMPLEX SUBUNIT 5"/>
    <property type="match status" value="1"/>
</dbReference>
<dbReference type="Pfam" id="PF21639">
    <property type="entry name" value="ORC5_lid"/>
    <property type="match status" value="1"/>
</dbReference>
<evidence type="ECO:0000256" key="1">
    <source>
        <dbReference type="ARBA" id="ARBA00004123"/>
    </source>
</evidence>
<proteinExistence type="inferred from homology"/>
<dbReference type="AlphaFoldDB" id="A0A1Y1VRN9"/>
<dbReference type="PANTHER" id="PTHR12705">
    <property type="entry name" value="ORIGIN RECOGNITION COMPLEX SUBUNIT 5"/>
    <property type="match status" value="1"/>
</dbReference>
<dbReference type="InterPro" id="IPR048866">
    <property type="entry name" value="ORC5_lid"/>
</dbReference>
<dbReference type="GO" id="GO:0005524">
    <property type="term" value="F:ATP binding"/>
    <property type="evidence" value="ECO:0007669"/>
    <property type="project" value="UniProtKB-KW"/>
</dbReference>
<dbReference type="Pfam" id="PF13191">
    <property type="entry name" value="AAA_16"/>
    <property type="match status" value="1"/>
</dbReference>
<evidence type="ECO:0000313" key="12">
    <source>
        <dbReference type="EMBL" id="ORX63434.1"/>
    </source>
</evidence>
<evidence type="ECO:0000259" key="10">
    <source>
        <dbReference type="Pfam" id="PF14630"/>
    </source>
</evidence>
<dbReference type="GO" id="GO:0003688">
    <property type="term" value="F:DNA replication origin binding"/>
    <property type="evidence" value="ECO:0007669"/>
    <property type="project" value="TreeGrafter"/>
</dbReference>
<dbReference type="InterPro" id="IPR027417">
    <property type="entry name" value="P-loop_NTPase"/>
</dbReference>
<evidence type="ECO:0000259" key="9">
    <source>
        <dbReference type="Pfam" id="PF13191"/>
    </source>
</evidence>
<evidence type="ECO:0000256" key="6">
    <source>
        <dbReference type="ARBA" id="ARBA00023242"/>
    </source>
</evidence>
<dbReference type="InterPro" id="IPR020796">
    <property type="entry name" value="ORC5"/>
</dbReference>
<protein>
    <recommendedName>
        <fullName evidence="7">Origin recognition complex subunit 5</fullName>
    </recommendedName>
</protein>
<keyword evidence="13" id="KW-1185">Reference proteome</keyword>
<dbReference type="OrthoDB" id="365981at2759"/>
<dbReference type="FunCoup" id="A0A1Y1VRN9">
    <property type="interactions" value="1234"/>
</dbReference>
<dbReference type="SUPFAM" id="SSF52540">
    <property type="entry name" value="P-loop containing nucleoside triphosphate hydrolases"/>
    <property type="match status" value="1"/>
</dbReference>
<reference evidence="12 13" key="1">
    <citation type="submission" date="2016-07" db="EMBL/GenBank/DDBJ databases">
        <title>Pervasive Adenine N6-methylation of Active Genes in Fungi.</title>
        <authorList>
            <consortium name="DOE Joint Genome Institute"/>
            <person name="Mondo S.J."/>
            <person name="Dannebaum R.O."/>
            <person name="Kuo R.C."/>
            <person name="Labutti K."/>
            <person name="Haridas S."/>
            <person name="Kuo A."/>
            <person name="Salamov A."/>
            <person name="Ahrendt S.R."/>
            <person name="Lipzen A."/>
            <person name="Sullivan W."/>
            <person name="Andreopoulos W.B."/>
            <person name="Clum A."/>
            <person name="Lindquist E."/>
            <person name="Daum C."/>
            <person name="Ramamoorthy G.K."/>
            <person name="Gryganskyi A."/>
            <person name="Culley D."/>
            <person name="Magnuson J.K."/>
            <person name="James T.Y."/>
            <person name="O'Malley M.A."/>
            <person name="Stajich J.E."/>
            <person name="Spatafora J.W."/>
            <person name="Visel A."/>
            <person name="Grigoriev I.V."/>
        </authorList>
    </citation>
    <scope>NUCLEOTIDE SEQUENCE [LARGE SCALE GENOMIC DNA]</scope>
    <source>
        <strain evidence="12 13">CBS 931.73</strain>
    </source>
</reference>
<accession>A0A1Y1VRN9</accession>
<evidence type="ECO:0000259" key="11">
    <source>
        <dbReference type="Pfam" id="PF21639"/>
    </source>
</evidence>
<evidence type="ECO:0000256" key="7">
    <source>
        <dbReference type="ARBA" id="ARBA00069657"/>
    </source>
</evidence>
<evidence type="ECO:0000256" key="8">
    <source>
        <dbReference type="SAM" id="MobiDB-lite"/>
    </source>
</evidence>
<keyword evidence="4" id="KW-0547">Nucleotide-binding</keyword>
<evidence type="ECO:0000313" key="13">
    <source>
        <dbReference type="Proteomes" id="UP000193498"/>
    </source>
</evidence>
<dbReference type="Gene3D" id="3.40.50.300">
    <property type="entry name" value="P-loop containing nucleotide triphosphate hydrolases"/>
    <property type="match status" value="1"/>
</dbReference>
<comment type="similarity">
    <text evidence="2">Belongs to the ORC5 family.</text>
</comment>
<feature type="region of interest" description="Disordered" evidence="8">
    <location>
        <begin position="332"/>
        <end position="358"/>
    </location>
</feature>
<feature type="domain" description="ORC5 lid" evidence="11">
    <location>
        <begin position="216"/>
        <end position="269"/>
    </location>
</feature>
<gene>
    <name evidence="12" type="ORF">K493DRAFT_343462</name>
</gene>
<name>A0A1Y1VRN9_9FUNG</name>
<dbReference type="InterPro" id="IPR041664">
    <property type="entry name" value="AAA_16"/>
</dbReference>
<comment type="subcellular location">
    <subcellularLocation>
        <location evidence="1">Nucleus</location>
    </subcellularLocation>
</comment>
<sequence>MSNHEDIEARLSKTFPGRSKQIKQLLVLLGKPEDVTVPSIFVYGHQASGKTSILKSLFREMLPRTHYAFLNCVECYTPRLLFEHALNQLSGTIPSFENKFKSYSRCDSINEFLLHLRQVCQNESPLETRYLILDKAERLRDMPGTVLPALLRLSELTRQNICVIMLSSVVWEKFRGKSGCFEPLVIRFPEYTKEDILNIIAMDCPEDEEPTFFLGFVDVLYDVFHRNCKDLNEMRHLVAMIFPKYIQPVLDNQAQRSETTKLFRLVQPYLTAAADKLYLREISSAEWEKKNDLDIAELTSKNLGDCELPYFSRFLLIASYLASYNPPRLDQRYFTRGNDPNGKKRGRKQGVDKTGKKTRQQLMGPKAFPVERMLAIFFSILDRPLDSTVDIHSQIASLITLRLLTRTTSMDALDTMKCKTNVSYEYIRKVSRTVRFEIEKYLFDFL</sequence>
<dbReference type="Proteomes" id="UP000193498">
    <property type="component" value="Unassembled WGS sequence"/>
</dbReference>
<comment type="caution">
    <text evidence="12">The sequence shown here is derived from an EMBL/GenBank/DDBJ whole genome shotgun (WGS) entry which is preliminary data.</text>
</comment>
<keyword evidence="3" id="KW-0235">DNA replication</keyword>
<feature type="domain" description="Origin recognition complex subunit 5 C-terminal" evidence="10">
    <location>
        <begin position="308"/>
        <end position="442"/>
    </location>
</feature>
<dbReference type="FunFam" id="3.40.50.300:FF:000673">
    <property type="entry name" value="Origin recognition complex subunit 5"/>
    <property type="match status" value="1"/>
</dbReference>
<evidence type="ECO:0000256" key="3">
    <source>
        <dbReference type="ARBA" id="ARBA00022705"/>
    </source>
</evidence>
<dbReference type="Pfam" id="PF14630">
    <property type="entry name" value="ORC5_C"/>
    <property type="match status" value="1"/>
</dbReference>
<dbReference type="GO" id="GO:0006270">
    <property type="term" value="P:DNA replication initiation"/>
    <property type="evidence" value="ECO:0007669"/>
    <property type="project" value="TreeGrafter"/>
</dbReference>
<evidence type="ECO:0000256" key="4">
    <source>
        <dbReference type="ARBA" id="ARBA00022741"/>
    </source>
</evidence>
<dbReference type="EMBL" id="MCFE01001315">
    <property type="protein sequence ID" value="ORX63434.1"/>
    <property type="molecule type" value="Genomic_DNA"/>
</dbReference>
<keyword evidence="5" id="KW-0067">ATP-binding</keyword>
<feature type="domain" description="Orc1-like AAA ATPase" evidence="9">
    <location>
        <begin position="14"/>
        <end position="164"/>
    </location>
</feature>
<keyword evidence="6" id="KW-0539">Nucleus</keyword>
<organism evidence="12 13">
    <name type="scientific">Basidiobolus meristosporus CBS 931.73</name>
    <dbReference type="NCBI Taxonomy" id="1314790"/>
    <lineage>
        <taxon>Eukaryota</taxon>
        <taxon>Fungi</taxon>
        <taxon>Fungi incertae sedis</taxon>
        <taxon>Zoopagomycota</taxon>
        <taxon>Entomophthoromycotina</taxon>
        <taxon>Basidiobolomycetes</taxon>
        <taxon>Basidiobolales</taxon>
        <taxon>Basidiobolaceae</taxon>
        <taxon>Basidiobolus</taxon>
    </lineage>
</organism>
<evidence type="ECO:0000256" key="5">
    <source>
        <dbReference type="ARBA" id="ARBA00022840"/>
    </source>
</evidence>